<evidence type="ECO:0000313" key="2">
    <source>
        <dbReference type="Proteomes" id="UP000693946"/>
    </source>
</evidence>
<gene>
    <name evidence="1" type="ORF">JOB18_023867</name>
</gene>
<accession>A0AAV6S4A6</accession>
<dbReference type="Proteomes" id="UP000693946">
    <property type="component" value="Linkage Group LG15"/>
</dbReference>
<protein>
    <submittedName>
        <fullName evidence="1">Uncharacterized protein</fullName>
    </submittedName>
</protein>
<name>A0AAV6S4A6_SOLSE</name>
<dbReference type="EMBL" id="JAGKHQ010000007">
    <property type="protein sequence ID" value="KAG7512227.1"/>
    <property type="molecule type" value="Genomic_DNA"/>
</dbReference>
<comment type="caution">
    <text evidence="1">The sequence shown here is derived from an EMBL/GenBank/DDBJ whole genome shotgun (WGS) entry which is preliminary data.</text>
</comment>
<dbReference type="AlphaFoldDB" id="A0AAV6S4A6"/>
<reference evidence="1 2" key="1">
    <citation type="journal article" date="2021" name="Sci. Rep.">
        <title>Chromosome anchoring in Senegalese sole (Solea senegalensis) reveals sex-associated markers and genome rearrangements in flatfish.</title>
        <authorList>
            <person name="Guerrero-Cozar I."/>
            <person name="Gomez-Garrido J."/>
            <person name="Berbel C."/>
            <person name="Martinez-Blanch J.F."/>
            <person name="Alioto T."/>
            <person name="Claros M.G."/>
            <person name="Gagnaire P.A."/>
            <person name="Manchado M."/>
        </authorList>
    </citation>
    <scope>NUCLEOTIDE SEQUENCE [LARGE SCALE GENOMIC DNA]</scope>
    <source>
        <strain evidence="1">Sse05_10M</strain>
    </source>
</reference>
<evidence type="ECO:0000313" key="1">
    <source>
        <dbReference type="EMBL" id="KAG7512227.1"/>
    </source>
</evidence>
<keyword evidence="2" id="KW-1185">Reference proteome</keyword>
<sequence>MVLWHHLAVEGSYGCKPPEGAVQQSLNRQLNGSPLVSGTGNQDKPSLFCCVTARFGLRVDSGSYCSV</sequence>
<organism evidence="1 2">
    <name type="scientific">Solea senegalensis</name>
    <name type="common">Senegalese sole</name>
    <dbReference type="NCBI Taxonomy" id="28829"/>
    <lineage>
        <taxon>Eukaryota</taxon>
        <taxon>Metazoa</taxon>
        <taxon>Chordata</taxon>
        <taxon>Craniata</taxon>
        <taxon>Vertebrata</taxon>
        <taxon>Euteleostomi</taxon>
        <taxon>Actinopterygii</taxon>
        <taxon>Neopterygii</taxon>
        <taxon>Teleostei</taxon>
        <taxon>Neoteleostei</taxon>
        <taxon>Acanthomorphata</taxon>
        <taxon>Carangaria</taxon>
        <taxon>Pleuronectiformes</taxon>
        <taxon>Pleuronectoidei</taxon>
        <taxon>Soleidae</taxon>
        <taxon>Solea</taxon>
    </lineage>
</organism>
<proteinExistence type="predicted"/>